<evidence type="ECO:0000313" key="2">
    <source>
        <dbReference type="Proteomes" id="UP000201058"/>
    </source>
</evidence>
<organism evidence="1 2">
    <name type="scientific">Tipula oleracea nudivirus</name>
    <dbReference type="NCBI Taxonomy" id="1546257"/>
    <lineage>
        <taxon>Viruses</taxon>
        <taxon>Viruses incertae sedis</taxon>
        <taxon>Naldaviricetes</taxon>
        <taxon>Lefavirales</taxon>
        <taxon>Nudiviridae</taxon>
        <taxon>Deltanudivirus</taxon>
        <taxon>Deltanudivirus tipoleraceae</taxon>
    </lineage>
</organism>
<dbReference type="RefSeq" id="YP_009116742.1">
    <property type="nucleotide sequence ID" value="NC_026242.1"/>
</dbReference>
<accession>A0A0B4VFL4</accession>
<dbReference type="Proteomes" id="UP000201058">
    <property type="component" value="Segment"/>
</dbReference>
<protein>
    <submittedName>
        <fullName evidence="1">Uncharacterized protein</fullName>
    </submittedName>
</protein>
<proteinExistence type="predicted"/>
<dbReference type="EMBL" id="KM610234">
    <property type="protein sequence ID" value="AJD20155.1"/>
    <property type="molecule type" value="Genomic_DNA"/>
</dbReference>
<keyword evidence="2" id="KW-1185">Reference proteome</keyword>
<sequence>MPNSDQDECPICNENLKKYLLEWEVCGYHPRCRHCKKFTLKPLCKPCKRLFSKHEELPRCLHCKNFTSKPLCKPCKRLFSKHEE</sequence>
<dbReference type="KEGG" id="vg:22921809"/>
<gene>
    <name evidence="1" type="ORF">TONV_095</name>
</gene>
<name>A0A0B4VFL4_9VIRU</name>
<dbReference type="GeneID" id="22921809"/>
<evidence type="ECO:0000313" key="1">
    <source>
        <dbReference type="EMBL" id="AJD20155.1"/>
    </source>
</evidence>
<reference evidence="1 2" key="1">
    <citation type="journal article" date="2015" name="J. Virol.">
        <title>The genome of the nucleopolyhedrosis-causing virus from Tipula oleracea sheds new light on the Nudiviridae family.</title>
        <authorList>
            <person name="Bezier A."/>
            <person name="Theze J."/>
            <person name="Gavory F."/>
            <person name="Gaillard J."/>
            <person name="Poulain J."/>
            <person name="Drezen J.M."/>
            <person name="Herniou E.A."/>
        </authorList>
    </citation>
    <scope>NUCLEOTIDE SEQUENCE [LARGE SCALE GENOMIC DNA]</scope>
    <source>
        <strain evidence="1">35</strain>
    </source>
</reference>